<accession>A0A4S8QPR5</accession>
<evidence type="ECO:0000313" key="3">
    <source>
        <dbReference type="Proteomes" id="UP000308671"/>
    </source>
</evidence>
<organism evidence="2 3">
    <name type="scientific">Botrytis galanthina</name>
    <dbReference type="NCBI Taxonomy" id="278940"/>
    <lineage>
        <taxon>Eukaryota</taxon>
        <taxon>Fungi</taxon>
        <taxon>Dikarya</taxon>
        <taxon>Ascomycota</taxon>
        <taxon>Pezizomycotina</taxon>
        <taxon>Leotiomycetes</taxon>
        <taxon>Helotiales</taxon>
        <taxon>Sclerotiniaceae</taxon>
        <taxon>Botrytis</taxon>
    </lineage>
</organism>
<proteinExistence type="predicted"/>
<dbReference type="EMBL" id="PQXL01000518">
    <property type="protein sequence ID" value="THV45185.1"/>
    <property type="molecule type" value="Genomic_DNA"/>
</dbReference>
<dbReference type="OrthoDB" id="5326346at2759"/>
<dbReference type="AlphaFoldDB" id="A0A4S8QPR5"/>
<protein>
    <recommendedName>
        <fullName evidence="4">BTB domain-containing protein</fullName>
    </recommendedName>
</protein>
<evidence type="ECO:0000256" key="1">
    <source>
        <dbReference type="SAM" id="MobiDB-lite"/>
    </source>
</evidence>
<feature type="compositionally biased region" description="Polar residues" evidence="1">
    <location>
        <begin position="25"/>
        <end position="47"/>
    </location>
</feature>
<name>A0A4S8QPR5_9HELO</name>
<evidence type="ECO:0008006" key="4">
    <source>
        <dbReference type="Google" id="ProtNLM"/>
    </source>
</evidence>
<dbReference type="Proteomes" id="UP000308671">
    <property type="component" value="Unassembled WGS sequence"/>
</dbReference>
<keyword evidence="3" id="KW-1185">Reference proteome</keyword>
<evidence type="ECO:0000313" key="2">
    <source>
        <dbReference type="EMBL" id="THV45185.1"/>
    </source>
</evidence>
<feature type="region of interest" description="Disordered" evidence="1">
    <location>
        <begin position="22"/>
        <end position="47"/>
    </location>
</feature>
<comment type="caution">
    <text evidence="2">The sequence shown here is derived from an EMBL/GenBank/DDBJ whole genome shotgun (WGS) entry which is preliminary data.</text>
</comment>
<gene>
    <name evidence="2" type="ORF">BGAL_0519g00020</name>
</gene>
<sequence length="365" mass="41096">MALSSSANIIVDPDGDLILLLNPTIPKSSKSDGSPPTNPEASKTTNDDLSTELQMICSLENKKSETSLHQPTPFYSDHILGNFREAITLKTAGKLELPLPDDDPAAMKILINIIHGRISMVPLKIELNSFSQMAVLVDKYQCREVVQLLPPVWKNGLSHTLSEGRWVNIVQWVCIAWQFELEDEFRIATQIIREKSNWTMEGLIGRIKYDLPIPNYVVDKIESCRLEGIRKLCKIVQDTITEYQSSSCFCSAANIPWVIDNSYEHHGIANDLPSYRNDCDSMVLGSLIKSAVSNGLYPLPEEPYTSWSLYSLTAKVKLLKADSLCFKLTQRELEDHNITENIRESIKDVYKSRLTLAACKELAFC</sequence>
<reference evidence="2 3" key="1">
    <citation type="submission" date="2017-12" db="EMBL/GenBank/DDBJ databases">
        <title>Comparative genomics of Botrytis spp.</title>
        <authorList>
            <person name="Valero-Jimenez C.A."/>
            <person name="Tapia P."/>
            <person name="Veloso J."/>
            <person name="Silva-Moreno E."/>
            <person name="Staats M."/>
            <person name="Valdes J.H."/>
            <person name="Van Kan J.A.L."/>
        </authorList>
    </citation>
    <scope>NUCLEOTIDE SEQUENCE [LARGE SCALE GENOMIC DNA]</scope>
    <source>
        <strain evidence="2 3">MUCL435</strain>
    </source>
</reference>